<dbReference type="GO" id="GO:0005975">
    <property type="term" value="P:carbohydrate metabolic process"/>
    <property type="evidence" value="ECO:0007669"/>
    <property type="project" value="InterPro"/>
</dbReference>
<dbReference type="SUPFAM" id="SSF53738">
    <property type="entry name" value="Phosphoglucomutase, first 3 domains"/>
    <property type="match status" value="3"/>
</dbReference>
<dbReference type="AlphaFoldDB" id="A0A437Q3X9"/>
<dbReference type="InterPro" id="IPR005843">
    <property type="entry name" value="A-D-PHexomutase_C"/>
</dbReference>
<feature type="binding site" evidence="6">
    <location>
        <position position="240"/>
    </location>
    <ligand>
        <name>Mg(2+)</name>
        <dbReference type="ChEBI" id="CHEBI:18420"/>
    </ligand>
</feature>
<proteinExistence type="inferred from homology"/>
<feature type="domain" description="Alpha-D-phosphohexomutase alpha/beta/alpha" evidence="10">
    <location>
        <begin position="4"/>
        <end position="133"/>
    </location>
</feature>
<evidence type="ECO:0000256" key="5">
    <source>
        <dbReference type="ARBA" id="ARBA00023235"/>
    </source>
</evidence>
<feature type="modified residue" description="Phosphoserine" evidence="6">
    <location>
        <position position="101"/>
    </location>
</feature>
<evidence type="ECO:0000256" key="2">
    <source>
        <dbReference type="ARBA" id="ARBA00022553"/>
    </source>
</evidence>
<dbReference type="FunFam" id="3.40.120.10:FF:000001">
    <property type="entry name" value="Phosphoglucosamine mutase"/>
    <property type="match status" value="1"/>
</dbReference>
<dbReference type="NCBIfam" id="NF008139">
    <property type="entry name" value="PRK10887.1"/>
    <property type="match status" value="1"/>
</dbReference>
<feature type="binding site" evidence="6">
    <location>
        <position position="242"/>
    </location>
    <ligand>
        <name>Mg(2+)</name>
        <dbReference type="ChEBI" id="CHEBI:18420"/>
    </ligand>
</feature>
<dbReference type="Pfam" id="PF02878">
    <property type="entry name" value="PGM_PMM_I"/>
    <property type="match status" value="1"/>
</dbReference>
<feature type="domain" description="Alpha-D-phosphohexomutase alpha/beta/alpha" evidence="12">
    <location>
        <begin position="257"/>
        <end position="366"/>
    </location>
</feature>
<evidence type="ECO:0000256" key="8">
    <source>
        <dbReference type="RuleBase" id="RU004327"/>
    </source>
</evidence>
<evidence type="ECO:0000259" key="10">
    <source>
        <dbReference type="Pfam" id="PF02878"/>
    </source>
</evidence>
<dbReference type="PANTHER" id="PTHR42946">
    <property type="entry name" value="PHOSPHOHEXOSE MUTASE"/>
    <property type="match status" value="1"/>
</dbReference>
<comment type="function">
    <text evidence="6 8">Catalyzes the conversion of glucosamine-6-phosphate to glucosamine-1-phosphate.</text>
</comment>
<name>A0A437Q3X9_9GAMM</name>
<feature type="domain" description="Alpha-D-phosphohexomutase C-terminal" evidence="9">
    <location>
        <begin position="372"/>
        <end position="438"/>
    </location>
</feature>
<dbReference type="InterPro" id="IPR005844">
    <property type="entry name" value="A-D-PHexomutase_a/b/a-I"/>
</dbReference>
<dbReference type="GO" id="GO:0006048">
    <property type="term" value="P:UDP-N-acetylglucosamine biosynthetic process"/>
    <property type="evidence" value="ECO:0007669"/>
    <property type="project" value="TreeGrafter"/>
</dbReference>
<dbReference type="InterPro" id="IPR050060">
    <property type="entry name" value="Phosphoglucosamine_mutase"/>
</dbReference>
<keyword evidence="3 6" id="KW-0479">Metal-binding</keyword>
<dbReference type="RefSeq" id="WP_127696003.1">
    <property type="nucleotide sequence ID" value="NZ_SACQ01000012.1"/>
</dbReference>
<comment type="catalytic activity">
    <reaction evidence="6 8">
        <text>alpha-D-glucosamine 1-phosphate = D-glucosamine 6-phosphate</text>
        <dbReference type="Rhea" id="RHEA:23424"/>
        <dbReference type="ChEBI" id="CHEBI:58516"/>
        <dbReference type="ChEBI" id="CHEBI:58725"/>
        <dbReference type="EC" id="5.4.2.10"/>
    </reaction>
</comment>
<comment type="cofactor">
    <cofactor evidence="6">
        <name>Mg(2+)</name>
        <dbReference type="ChEBI" id="CHEBI:18420"/>
    </cofactor>
    <text evidence="6">Binds 1 Mg(2+) ion per subunit.</text>
</comment>
<keyword evidence="5 6" id="KW-0413">Isomerase</keyword>
<feature type="binding site" description="via phosphate group" evidence="6">
    <location>
        <position position="101"/>
    </location>
    <ligand>
        <name>Mg(2+)</name>
        <dbReference type="ChEBI" id="CHEBI:18420"/>
    </ligand>
</feature>
<evidence type="ECO:0000259" key="12">
    <source>
        <dbReference type="Pfam" id="PF02880"/>
    </source>
</evidence>
<keyword evidence="4 6" id="KW-0460">Magnesium</keyword>
<comment type="similarity">
    <text evidence="1 6 7">Belongs to the phosphohexose mutase family.</text>
</comment>
<dbReference type="EMBL" id="SACQ01000012">
    <property type="protein sequence ID" value="RVU29238.1"/>
    <property type="molecule type" value="Genomic_DNA"/>
</dbReference>
<dbReference type="FunFam" id="3.30.310.50:FF:000001">
    <property type="entry name" value="Phosphoglucosamine mutase"/>
    <property type="match status" value="1"/>
</dbReference>
<dbReference type="PRINTS" id="PR00509">
    <property type="entry name" value="PGMPMM"/>
</dbReference>
<dbReference type="PANTHER" id="PTHR42946:SF1">
    <property type="entry name" value="PHOSPHOGLUCOMUTASE (ALPHA-D-GLUCOSE-1,6-BISPHOSPHATE-DEPENDENT)"/>
    <property type="match status" value="1"/>
</dbReference>
<dbReference type="Proteomes" id="UP000282818">
    <property type="component" value="Unassembled WGS sequence"/>
</dbReference>
<dbReference type="SUPFAM" id="SSF55957">
    <property type="entry name" value="Phosphoglucomutase, C-terminal domain"/>
    <property type="match status" value="1"/>
</dbReference>
<evidence type="ECO:0000259" key="9">
    <source>
        <dbReference type="Pfam" id="PF00408"/>
    </source>
</evidence>
<dbReference type="InterPro" id="IPR005846">
    <property type="entry name" value="A-D-PHexomutase_a/b/a-III"/>
</dbReference>
<dbReference type="GO" id="GO:0000287">
    <property type="term" value="F:magnesium ion binding"/>
    <property type="evidence" value="ECO:0007669"/>
    <property type="project" value="UniProtKB-UniRule"/>
</dbReference>
<dbReference type="GO" id="GO:0005829">
    <property type="term" value="C:cytosol"/>
    <property type="evidence" value="ECO:0007669"/>
    <property type="project" value="TreeGrafter"/>
</dbReference>
<feature type="domain" description="Alpha-D-phosphohexomutase alpha/beta/alpha" evidence="11">
    <location>
        <begin position="156"/>
        <end position="253"/>
    </location>
</feature>
<reference evidence="13 14" key="1">
    <citation type="submission" date="2019-01" db="EMBL/GenBank/DDBJ databases">
        <authorList>
            <person name="Chen W.-M."/>
        </authorList>
    </citation>
    <scope>NUCLEOTIDE SEQUENCE [LARGE SCALE GENOMIC DNA]</scope>
    <source>
        <strain evidence="13 14">HPM-16</strain>
    </source>
</reference>
<dbReference type="PROSITE" id="PS00710">
    <property type="entry name" value="PGM_PMM"/>
    <property type="match status" value="1"/>
</dbReference>
<dbReference type="GO" id="GO:0008966">
    <property type="term" value="F:phosphoglucosamine mutase activity"/>
    <property type="evidence" value="ECO:0007669"/>
    <property type="project" value="UniProtKB-UniRule"/>
</dbReference>
<evidence type="ECO:0000256" key="7">
    <source>
        <dbReference type="RuleBase" id="RU004326"/>
    </source>
</evidence>
<feature type="binding site" evidence="6">
    <location>
        <position position="244"/>
    </location>
    <ligand>
        <name>Mg(2+)</name>
        <dbReference type="ChEBI" id="CHEBI:18420"/>
    </ligand>
</feature>
<dbReference type="NCBIfam" id="TIGR01455">
    <property type="entry name" value="glmM"/>
    <property type="match status" value="1"/>
</dbReference>
<comment type="PTM">
    <text evidence="6">Activated by phosphorylation.</text>
</comment>
<keyword evidence="14" id="KW-1185">Reference proteome</keyword>
<dbReference type="Gene3D" id="3.30.310.50">
    <property type="entry name" value="Alpha-D-phosphohexomutase, C-terminal domain"/>
    <property type="match status" value="1"/>
</dbReference>
<dbReference type="FunFam" id="3.40.120.10:FF:000003">
    <property type="entry name" value="Phosphoglucosamine mutase"/>
    <property type="match status" value="1"/>
</dbReference>
<feature type="active site" description="Phosphoserine intermediate" evidence="6">
    <location>
        <position position="101"/>
    </location>
</feature>
<dbReference type="Pfam" id="PF02880">
    <property type="entry name" value="PGM_PMM_III"/>
    <property type="match status" value="1"/>
</dbReference>
<dbReference type="InterPro" id="IPR016066">
    <property type="entry name" value="A-D-PHexomutase_CS"/>
</dbReference>
<dbReference type="Pfam" id="PF02879">
    <property type="entry name" value="PGM_PMM_II"/>
    <property type="match status" value="1"/>
</dbReference>
<organism evidence="13 14">
    <name type="scientific">Neptunomonas marina</name>
    <dbReference type="NCBI Taxonomy" id="1815562"/>
    <lineage>
        <taxon>Bacteria</taxon>
        <taxon>Pseudomonadati</taxon>
        <taxon>Pseudomonadota</taxon>
        <taxon>Gammaproteobacteria</taxon>
        <taxon>Oceanospirillales</taxon>
        <taxon>Oceanospirillaceae</taxon>
        <taxon>Neptunomonas</taxon>
    </lineage>
</organism>
<sequence length="451" mass="48059">MGKRYFGTDGIRGQVGKFPITPDFMLKLGWAAGKVFAREGYSKILIGKDTRISGYMFESALEAGLSAAGVDVLLTGPMPTPAIAYLTRTFQANAGIVISASHNPFGDNGIKFFSAEGTKLPDEIEHAIEAQMDLVMTTVDSGMLGKASRIADAAGRYIEFCKATVPLGFNLQGFKIVLDCANGATYHVSPQVLRELGANVIEIASSPDGLNINESCGATSPQRLQKSVVAEAADLGIALDGDGDRVIMVDENGEVVDGDEILFIVTQHMKARGVLSGGVVGTLMSNFGLEQSLKKIGVPFVRANVGDRYVMEKLAEHDWVLGGESSGHVVCRHLTSTGDGTISALQALRAMRETGKSLAELKSGMQKMPQVMINVRMAKKVDVKSVAAIQDAVKNVEAELGSSGRVLLRPSGTEPLVRVMLEGENPEVIQTLCEELAQVVEKSLEALVSEE</sequence>
<dbReference type="HAMAP" id="MF_01554_B">
    <property type="entry name" value="GlmM_B"/>
    <property type="match status" value="1"/>
</dbReference>
<dbReference type="InterPro" id="IPR005841">
    <property type="entry name" value="Alpha-D-phosphohexomutase_SF"/>
</dbReference>
<dbReference type="Pfam" id="PF00408">
    <property type="entry name" value="PGM_PMM_IV"/>
    <property type="match status" value="1"/>
</dbReference>
<evidence type="ECO:0000259" key="11">
    <source>
        <dbReference type="Pfam" id="PF02879"/>
    </source>
</evidence>
<comment type="caution">
    <text evidence="13">The sequence shown here is derived from an EMBL/GenBank/DDBJ whole genome shotgun (WGS) entry which is preliminary data.</text>
</comment>
<dbReference type="InterPro" id="IPR005845">
    <property type="entry name" value="A-D-PHexomutase_a/b/a-II"/>
</dbReference>
<dbReference type="EC" id="5.4.2.10" evidence="6 8"/>
<evidence type="ECO:0000256" key="1">
    <source>
        <dbReference type="ARBA" id="ARBA00010231"/>
    </source>
</evidence>
<gene>
    <name evidence="6" type="primary">glmM</name>
    <name evidence="13" type="ORF">EOE65_17135</name>
</gene>
<evidence type="ECO:0000256" key="6">
    <source>
        <dbReference type="HAMAP-Rule" id="MF_01554"/>
    </source>
</evidence>
<accession>A0A437Q3X9</accession>
<dbReference type="InterPro" id="IPR016055">
    <property type="entry name" value="A-D-PHexomutase_a/b/a-I/II/III"/>
</dbReference>
<dbReference type="CDD" id="cd05802">
    <property type="entry name" value="GlmM"/>
    <property type="match status" value="1"/>
</dbReference>
<evidence type="ECO:0000313" key="14">
    <source>
        <dbReference type="Proteomes" id="UP000282818"/>
    </source>
</evidence>
<dbReference type="GO" id="GO:0004615">
    <property type="term" value="F:phosphomannomutase activity"/>
    <property type="evidence" value="ECO:0007669"/>
    <property type="project" value="TreeGrafter"/>
</dbReference>
<dbReference type="InterPro" id="IPR006352">
    <property type="entry name" value="GlmM_bact"/>
</dbReference>
<evidence type="ECO:0000256" key="3">
    <source>
        <dbReference type="ARBA" id="ARBA00022723"/>
    </source>
</evidence>
<protein>
    <recommendedName>
        <fullName evidence="6 8">Phosphoglucosamine mutase</fullName>
        <ecNumber evidence="6 8">5.4.2.10</ecNumber>
    </recommendedName>
</protein>
<keyword evidence="2 6" id="KW-0597">Phosphoprotein</keyword>
<dbReference type="Gene3D" id="3.40.120.10">
    <property type="entry name" value="Alpha-D-Glucose-1,6-Bisphosphate, subunit A, domain 3"/>
    <property type="match status" value="3"/>
</dbReference>
<evidence type="ECO:0000256" key="4">
    <source>
        <dbReference type="ARBA" id="ARBA00022842"/>
    </source>
</evidence>
<dbReference type="InterPro" id="IPR036900">
    <property type="entry name" value="A-D-PHexomutase_C_sf"/>
</dbReference>
<dbReference type="GO" id="GO:0009252">
    <property type="term" value="P:peptidoglycan biosynthetic process"/>
    <property type="evidence" value="ECO:0007669"/>
    <property type="project" value="UniProtKB-ARBA"/>
</dbReference>
<evidence type="ECO:0000313" key="13">
    <source>
        <dbReference type="EMBL" id="RVU29238.1"/>
    </source>
</evidence>